<dbReference type="Gene3D" id="3.40.50.12370">
    <property type="match status" value="1"/>
</dbReference>
<organism evidence="3 4">
    <name type="scientific">Mucilaginibacter ginsenosidivorans</name>
    <dbReference type="NCBI Taxonomy" id="398053"/>
    <lineage>
        <taxon>Bacteria</taxon>
        <taxon>Pseudomonadati</taxon>
        <taxon>Bacteroidota</taxon>
        <taxon>Sphingobacteriia</taxon>
        <taxon>Sphingobacteriales</taxon>
        <taxon>Sphingobacteriaceae</taxon>
        <taxon>Mucilaginibacter</taxon>
    </lineage>
</organism>
<keyword evidence="4" id="KW-1185">Reference proteome</keyword>
<dbReference type="AlphaFoldDB" id="A0A5B8UY43"/>
<name>A0A5B8UY43_9SPHI</name>
<evidence type="ECO:0000259" key="2">
    <source>
        <dbReference type="Pfam" id="PF00582"/>
    </source>
</evidence>
<dbReference type="InterPro" id="IPR006016">
    <property type="entry name" value="UspA"/>
</dbReference>
<dbReference type="PRINTS" id="PR01438">
    <property type="entry name" value="UNVRSLSTRESS"/>
</dbReference>
<proteinExistence type="inferred from homology"/>
<protein>
    <submittedName>
        <fullName evidence="3">Universal stress protein</fullName>
    </submittedName>
</protein>
<dbReference type="Pfam" id="PF00582">
    <property type="entry name" value="Usp"/>
    <property type="match status" value="2"/>
</dbReference>
<dbReference type="CDD" id="cd00293">
    <property type="entry name" value="USP-like"/>
    <property type="match status" value="1"/>
</dbReference>
<feature type="domain" description="UspA" evidence="2">
    <location>
        <begin position="4"/>
        <end position="148"/>
    </location>
</feature>
<dbReference type="PANTHER" id="PTHR46268">
    <property type="entry name" value="STRESS RESPONSE PROTEIN NHAX"/>
    <property type="match status" value="1"/>
</dbReference>
<comment type="similarity">
    <text evidence="1">Belongs to the universal stress protein A family.</text>
</comment>
<evidence type="ECO:0000313" key="4">
    <source>
        <dbReference type="Proteomes" id="UP000321479"/>
    </source>
</evidence>
<feature type="domain" description="UspA" evidence="2">
    <location>
        <begin position="157"/>
        <end position="282"/>
    </location>
</feature>
<dbReference type="PANTHER" id="PTHR46268:SF6">
    <property type="entry name" value="UNIVERSAL STRESS PROTEIN UP12"/>
    <property type="match status" value="1"/>
</dbReference>
<gene>
    <name evidence="3" type="ORF">FRZ54_15405</name>
</gene>
<dbReference type="EMBL" id="CP042436">
    <property type="protein sequence ID" value="QEC63902.1"/>
    <property type="molecule type" value="Genomic_DNA"/>
</dbReference>
<evidence type="ECO:0000256" key="1">
    <source>
        <dbReference type="ARBA" id="ARBA00008791"/>
    </source>
</evidence>
<reference evidence="3 4" key="1">
    <citation type="journal article" date="2017" name="Curr. Microbiol.">
        <title>Mucilaginibacter ginsenosidivorans sp. nov., Isolated from Soil of Ginseng Field.</title>
        <authorList>
            <person name="Kim M.M."/>
            <person name="Siddiqi M.Z."/>
            <person name="Im W.T."/>
        </authorList>
    </citation>
    <scope>NUCLEOTIDE SEQUENCE [LARGE SCALE GENOMIC DNA]</scope>
    <source>
        <strain evidence="3 4">Gsoil 3017</strain>
    </source>
</reference>
<dbReference type="SUPFAM" id="SSF52402">
    <property type="entry name" value="Adenine nucleotide alpha hydrolases-like"/>
    <property type="match status" value="2"/>
</dbReference>
<dbReference type="OrthoDB" id="9788959at2"/>
<dbReference type="RefSeq" id="WP_147032475.1">
    <property type="nucleotide sequence ID" value="NZ_CP042436.1"/>
</dbReference>
<evidence type="ECO:0000313" key="3">
    <source>
        <dbReference type="EMBL" id="QEC63902.1"/>
    </source>
</evidence>
<sequence length="282" mass="31391">MKIYVVPVDFSATSVHAAEYAALLSKQTDVKRIVLLNSYYISVYQSVLPTPDMVIITEDEIAAETAEKLNQLKHLRSKLLKTAREGVEIETKVSREPLTRAVLESLSDDNMHVVIIGSNGSGDECESHVGLNAINISKISPAPVIVVPPGCCYEPVKRVVMACDFQKITESFPLEGLQRLLQKHDAELLVVNIDRQARHKNADPEQLAQETVLHKMLKEYHPKYFYSESDDVINGILEFAKARGAQMVIALPHKYSFFQSLLHDSVSKGLTVKSAVPVLLLK</sequence>
<dbReference type="InterPro" id="IPR006015">
    <property type="entry name" value="Universal_stress_UspA"/>
</dbReference>
<dbReference type="KEGG" id="mgin:FRZ54_15405"/>
<dbReference type="Proteomes" id="UP000321479">
    <property type="component" value="Chromosome"/>
</dbReference>
<accession>A0A5B8UY43</accession>